<gene>
    <name evidence="1" type="ORF">ACOLOM_LOCUS11523</name>
</gene>
<organism evidence="1 2">
    <name type="scientific">Acaulospora colombiana</name>
    <dbReference type="NCBI Taxonomy" id="27376"/>
    <lineage>
        <taxon>Eukaryota</taxon>
        <taxon>Fungi</taxon>
        <taxon>Fungi incertae sedis</taxon>
        <taxon>Mucoromycota</taxon>
        <taxon>Glomeromycotina</taxon>
        <taxon>Glomeromycetes</taxon>
        <taxon>Diversisporales</taxon>
        <taxon>Acaulosporaceae</taxon>
        <taxon>Acaulospora</taxon>
    </lineage>
</organism>
<dbReference type="EMBL" id="CAJVPT010041907">
    <property type="protein sequence ID" value="CAG8728990.1"/>
    <property type="molecule type" value="Genomic_DNA"/>
</dbReference>
<dbReference type="Proteomes" id="UP000789525">
    <property type="component" value="Unassembled WGS sequence"/>
</dbReference>
<evidence type="ECO:0000313" key="1">
    <source>
        <dbReference type="EMBL" id="CAG8728990.1"/>
    </source>
</evidence>
<proteinExistence type="predicted"/>
<evidence type="ECO:0000313" key="2">
    <source>
        <dbReference type="Proteomes" id="UP000789525"/>
    </source>
</evidence>
<sequence length="152" mass="16960">MDGGGRVNSAGGQIGHLGKYMKTCYDHPSAKTEDVLGDREGWSRFRACLMQNKEGSNELTEYTLALGCRPETSQQELKKYWNGKGPDDERTKVETANEKRDATNERKGDGDGGRDEREEAKTEFSRGESRGGGIEKKVIERFMVEDDPGRPP</sequence>
<name>A0ACA9PZC8_9GLOM</name>
<reference evidence="1" key="1">
    <citation type="submission" date="2021-06" db="EMBL/GenBank/DDBJ databases">
        <authorList>
            <person name="Kallberg Y."/>
            <person name="Tangrot J."/>
            <person name="Rosling A."/>
        </authorList>
    </citation>
    <scope>NUCLEOTIDE SEQUENCE</scope>
    <source>
        <strain evidence="1">CL356</strain>
    </source>
</reference>
<keyword evidence="2" id="KW-1185">Reference proteome</keyword>
<accession>A0ACA9PZC8</accession>
<comment type="caution">
    <text evidence="1">The sequence shown here is derived from an EMBL/GenBank/DDBJ whole genome shotgun (WGS) entry which is preliminary data.</text>
</comment>
<protein>
    <submittedName>
        <fullName evidence="1">16386_t:CDS:1</fullName>
    </submittedName>
</protein>